<feature type="transmembrane region" description="Helical" evidence="1">
    <location>
        <begin position="41"/>
        <end position="58"/>
    </location>
</feature>
<keyword evidence="1" id="KW-1133">Transmembrane helix</keyword>
<name>R4TNJ8_9CAUD</name>
<keyword evidence="1" id="KW-0812">Transmembrane</keyword>
<dbReference type="KEGG" id="vg:16193700"/>
<protein>
    <submittedName>
        <fullName evidence="2">Uncharacterized protein</fullName>
    </submittedName>
</protein>
<dbReference type="Proteomes" id="UP000204143">
    <property type="component" value="Segment"/>
</dbReference>
<sequence length="99" mass="10484">MADDYLLPWFPGGGLTYDEWHAALLGLAGVLAGAAAWGGEWGGAISLSVLLVSFAWGLRAMPESQNRLAARVVRREPWYFTGVYVASAVAAYAALVVVA</sequence>
<dbReference type="RefSeq" id="YP_008058386.1">
    <property type="nucleotide sequence ID" value="NC_021319.1"/>
</dbReference>
<proteinExistence type="predicted"/>
<reference evidence="2 3" key="1">
    <citation type="submission" date="2012-12" db="EMBL/GenBank/DDBJ databases">
        <authorList>
            <person name="Sencilo A."/>
            <person name="Jacobs-Sera D."/>
            <person name="Russell D.A."/>
            <person name="Ko C."/>
            <person name="Bowman C.A."/>
            <person name="Atanasova N."/>
            <person name="Osterlund E."/>
            <person name="Oksanen H.M."/>
            <person name="Bamford D.H."/>
            <person name="Hatfull G.F."/>
            <person name="Roine E."/>
            <person name="Hendrix R.W."/>
        </authorList>
    </citation>
    <scope>NUCLEOTIDE SEQUENCE [LARGE SCALE GENOMIC DNA]</scope>
</reference>
<dbReference type="GeneID" id="16193700"/>
<accession>R4TNJ8</accession>
<feature type="transmembrane region" description="Helical" evidence="1">
    <location>
        <begin position="78"/>
        <end position="98"/>
    </location>
</feature>
<keyword evidence="1" id="KW-0472">Membrane</keyword>
<organism evidence="2 3">
    <name type="scientific">Haloarcula californiae tailed virus 2</name>
    <dbReference type="NCBI Taxonomy" id="1273747"/>
    <lineage>
        <taxon>Viruses</taxon>
        <taxon>Duplodnaviria</taxon>
        <taxon>Heunggongvirae</taxon>
        <taxon>Uroviricota</taxon>
        <taxon>Caudoviricetes</taxon>
        <taxon>Saparoviridae</taxon>
        <taxon>Samsavirus</taxon>
        <taxon>Samsavirus crystalli</taxon>
        <taxon>Samsavirus HCTV2</taxon>
    </lineage>
</organism>
<dbReference type="EMBL" id="KC292028">
    <property type="protein sequence ID" value="AGM11798.1"/>
    <property type="molecule type" value="Genomic_DNA"/>
</dbReference>
<gene>
    <name evidence="2" type="primary">24</name>
    <name evidence="2" type="ORF">HCTV2_24</name>
</gene>
<evidence type="ECO:0000256" key="1">
    <source>
        <dbReference type="SAM" id="Phobius"/>
    </source>
</evidence>
<evidence type="ECO:0000313" key="3">
    <source>
        <dbReference type="Proteomes" id="UP000204143"/>
    </source>
</evidence>
<evidence type="ECO:0000313" key="2">
    <source>
        <dbReference type="EMBL" id="AGM11798.1"/>
    </source>
</evidence>
<keyword evidence="3" id="KW-1185">Reference proteome</keyword>